<dbReference type="EMBL" id="VCAU01000008">
    <property type="protein sequence ID" value="KAF9893204.1"/>
    <property type="molecule type" value="Genomic_DNA"/>
</dbReference>
<gene>
    <name evidence="4" type="ORF">FE257_011627</name>
</gene>
<dbReference type="PANTHER" id="PTHR46082:SF11">
    <property type="entry name" value="AAA+ ATPASE DOMAIN-CONTAINING PROTEIN-RELATED"/>
    <property type="match status" value="1"/>
</dbReference>
<feature type="region of interest" description="Disordered" evidence="2">
    <location>
        <begin position="1697"/>
        <end position="1764"/>
    </location>
</feature>
<dbReference type="InterPro" id="IPR027417">
    <property type="entry name" value="P-loop_NTPase"/>
</dbReference>
<feature type="compositionally biased region" description="Basic and acidic residues" evidence="2">
    <location>
        <begin position="313"/>
        <end position="323"/>
    </location>
</feature>
<dbReference type="Gene3D" id="3.40.50.1580">
    <property type="entry name" value="Nucleoside phosphorylase domain"/>
    <property type="match status" value="1"/>
</dbReference>
<dbReference type="SUPFAM" id="SSF52540">
    <property type="entry name" value="P-loop containing nucleoside triphosphate hydrolases"/>
    <property type="match status" value="1"/>
</dbReference>
<reference evidence="4" key="2">
    <citation type="submission" date="2020-02" db="EMBL/GenBank/DDBJ databases">
        <authorList>
            <person name="Gilchrist C.L.M."/>
            <person name="Chooi Y.-H."/>
        </authorList>
    </citation>
    <scope>NUCLEOTIDE SEQUENCE</scope>
    <source>
        <strain evidence="4">MST-FP2251</strain>
    </source>
</reference>
<proteinExistence type="predicted"/>
<feature type="region of interest" description="Disordered" evidence="2">
    <location>
        <begin position="1246"/>
        <end position="1292"/>
    </location>
</feature>
<accession>A0AAD4GWW3</accession>
<name>A0AAD4GWW3_ASPNN</name>
<dbReference type="GO" id="GO:0003824">
    <property type="term" value="F:catalytic activity"/>
    <property type="evidence" value="ECO:0007669"/>
    <property type="project" value="InterPro"/>
</dbReference>
<dbReference type="InterPro" id="IPR056884">
    <property type="entry name" value="NPHP3-like_N"/>
</dbReference>
<feature type="compositionally biased region" description="Low complexity" evidence="2">
    <location>
        <begin position="1653"/>
        <end position="1678"/>
    </location>
</feature>
<feature type="region of interest" description="Disordered" evidence="2">
    <location>
        <begin position="1537"/>
        <end position="1587"/>
    </location>
</feature>
<dbReference type="Pfam" id="PF24883">
    <property type="entry name" value="NPHP3_N"/>
    <property type="match status" value="1"/>
</dbReference>
<reference evidence="4" key="1">
    <citation type="journal article" date="2019" name="Beilstein J. Org. Chem.">
        <title>Nanangenines: drimane sesquiterpenoids as the dominant metabolite cohort of a novel Australian fungus, Aspergillus nanangensis.</title>
        <authorList>
            <person name="Lacey H.J."/>
            <person name="Gilchrist C.L.M."/>
            <person name="Crombie A."/>
            <person name="Kalaitzis J.A."/>
            <person name="Vuong D."/>
            <person name="Rutledge P.J."/>
            <person name="Turner P."/>
            <person name="Pitt J.I."/>
            <person name="Lacey E."/>
            <person name="Chooi Y.H."/>
            <person name="Piggott A.M."/>
        </authorList>
    </citation>
    <scope>NUCLEOTIDE SEQUENCE</scope>
    <source>
        <strain evidence="4">MST-FP2251</strain>
    </source>
</reference>
<evidence type="ECO:0000256" key="2">
    <source>
        <dbReference type="SAM" id="MobiDB-lite"/>
    </source>
</evidence>
<dbReference type="Gene3D" id="3.40.50.300">
    <property type="entry name" value="P-loop containing nucleotide triphosphate hydrolases"/>
    <property type="match status" value="1"/>
</dbReference>
<feature type="domain" description="C2H2-type" evidence="3">
    <location>
        <begin position="1142"/>
        <end position="1165"/>
    </location>
</feature>
<feature type="region of interest" description="Disordered" evidence="2">
    <location>
        <begin position="1316"/>
        <end position="1336"/>
    </location>
</feature>
<dbReference type="InterPro" id="IPR035994">
    <property type="entry name" value="Nucleoside_phosphorylase_sf"/>
</dbReference>
<feature type="compositionally biased region" description="Polar residues" evidence="2">
    <location>
        <begin position="1273"/>
        <end position="1292"/>
    </location>
</feature>
<feature type="compositionally biased region" description="Low complexity" evidence="2">
    <location>
        <begin position="1248"/>
        <end position="1272"/>
    </location>
</feature>
<dbReference type="PROSITE" id="PS00028">
    <property type="entry name" value="ZINC_FINGER_C2H2_1"/>
    <property type="match status" value="1"/>
</dbReference>
<evidence type="ECO:0000313" key="4">
    <source>
        <dbReference type="EMBL" id="KAF9893204.1"/>
    </source>
</evidence>
<feature type="region of interest" description="Disordered" evidence="2">
    <location>
        <begin position="1454"/>
        <end position="1482"/>
    </location>
</feature>
<dbReference type="GO" id="GO:0009116">
    <property type="term" value="P:nucleoside metabolic process"/>
    <property type="evidence" value="ECO:0007669"/>
    <property type="project" value="InterPro"/>
</dbReference>
<keyword evidence="1" id="KW-0677">Repeat</keyword>
<evidence type="ECO:0000259" key="3">
    <source>
        <dbReference type="PROSITE" id="PS00028"/>
    </source>
</evidence>
<evidence type="ECO:0000313" key="5">
    <source>
        <dbReference type="Proteomes" id="UP001194746"/>
    </source>
</evidence>
<dbReference type="InterPro" id="IPR013087">
    <property type="entry name" value="Znf_C2H2_type"/>
</dbReference>
<dbReference type="InterPro" id="IPR053137">
    <property type="entry name" value="NLR-like"/>
</dbReference>
<protein>
    <recommendedName>
        <fullName evidence="3">C2H2-type domain-containing protein</fullName>
    </recommendedName>
</protein>
<sequence length="1764" mass="198187">MSGNFSHDDYHVAWISALPLEAAAARVMLEKEHRNLQKPPSDNNSYILGEVLGHNVVIACLPSGVYGTVSATATVVQLRSTFKAIKFALMVGIGGGVPSEANDIRLGDVVVSKPGGIFGGVVQYDLGKSVQEEPFQRSGTLNKPPQFLLAAMGNLESRYLVGQGQLANILSNALEKSFAIKATFRKPKYGKDQLYRAEYSHVADRESCDHCSSDRLVERLKRNPDEPRVYGGLIASGNSVMKDGRVRDQLAHSIPGILCFEMEAAGLMDHIPSLVIRGICDYSDSHKNNDWQPYAAVTAAAYAKELLSTIPNRRQDKGRDGDHPSIPSKPSPSVLSLLNEHFEDFKKMVHDTNPNDDVLFRESKAEDVYKKARDIEKELESKGCLRNMRRIVGFLDALAIFKRQLARIEDMSSFTDNTGFAASNDIEAIGNLISTYDRIATVMPRFENARNDWTTDQYGVSIMVLIFVNIIDLHSELYNLLHDKCTSVFHRTSWSSFERRLRLIVDNCAEYCERLYNIKGNEISTSEIVSRGRNALVEVRENENQRSIRELQAVLSWIGIEEDTQDNELDRLHSLKHPGSCEWMLKNKKTRSWFRLGHEEPIIWLTGIPGAGKSVLAASIVHKVKNDDHLEALYYFCGSQPSEKPASFLAFQSFVAHAARSSPGCASHIYHEHIQKGYSPSLSRLKEILEATLPALAPARIVLDGVDELPGEEQTRLLKSIIPLSRSKDGELVCKLLISSRDITNIGVQLSRMSRIDLNSERSFRDVAIESFIRDEVKYLRVSFDDIDADGELVGDIEDEMIEKAEGMFLWVRLVLSSIGKVRRLADLRDVVRTLPKGLENMYGRIVQGMLDSASGSDRIQTVKILSWALFGVQPLRITDILHGASIDPENLNFDEEYRLRRSALDLCKPLLEERRDGTVRFIHSTVHQYFLKNQGTRFIDPMNGHFAIAFACTAYLSVGLDLVHPNCHPSQQHREVLQGIHGLCRYARENWMYHIQQYCDKSTGEETEQLQLLKNQIRMVYAKHRSLEDDYPNFRQSQENRLPRPRVDDMCFHFLKDFPDIVVFIQGCFEFQLTLRKQVFSSGEDIDKYMSQHDPSLFGRMLQTYDTVVQLLSTSRSVDSNWDKRRLAKFKDQFGPSAFPCRFVGCIDTFSKTEARLDHELSRHIARSTPITTLEELKRVAGEYNDGTANAGQQQPQMNTAALQYIIPREIPIAREQLGAQVQYLSDDQLGELLHRNRQKQLRELAQNRASQAQAQAQAQAVQQPPVNAPATTTQVPQSQNGTNISSGTSKLNRNISDIYQDELYNPAIMSTSSVSKSATDQQQKEQESVSVPSGSIIADRLHAAKEQQEFLHQRILLQQQQQQQQEQQQQHGGTQGLTSAQLAAMQADPGMRPVNLQMRHEQSPNIQGQDHYLTLDRALKQMQEGVHQVSQAQQENNIFLQSARNILLQSGQHKPRQNMQDARRVTPQPQPTGTQGLTTTPLRPVNTQIHHIQDQDFQSPLTSPAKNQETVLFNGLPPQHDPDWQQFEPLDVQQEPYSGLYPPYPPEPGNSGSPVDWMTRFDPRGPEQRLEPGQSDHSYGPLSDYLVDYTSKSDVELSPARLPTPSVYDSSHAIYNDPGAPAYHPVSDFAPSPPPRPELFSIFGAPSPELPSASTPNPNSNSSNNIELPPVSELPSPSSFYPEWGLYRNPKDNATFPNPYLSSSKAVDPDVISLTPKPEGYRPSNLPGVPQQDDSNSPDIPYVVPASWHDPSGRDLSGMIFK</sequence>
<keyword evidence="5" id="KW-1185">Reference proteome</keyword>
<feature type="compositionally biased region" description="Low complexity" evidence="2">
    <location>
        <begin position="1473"/>
        <end position="1482"/>
    </location>
</feature>
<comment type="caution">
    <text evidence="4">The sequence shown here is derived from an EMBL/GenBank/DDBJ whole genome shotgun (WGS) entry which is preliminary data.</text>
</comment>
<organism evidence="4 5">
    <name type="scientific">Aspergillus nanangensis</name>
    <dbReference type="NCBI Taxonomy" id="2582783"/>
    <lineage>
        <taxon>Eukaryota</taxon>
        <taxon>Fungi</taxon>
        <taxon>Dikarya</taxon>
        <taxon>Ascomycota</taxon>
        <taxon>Pezizomycotina</taxon>
        <taxon>Eurotiomycetes</taxon>
        <taxon>Eurotiomycetidae</taxon>
        <taxon>Eurotiales</taxon>
        <taxon>Aspergillaceae</taxon>
        <taxon>Aspergillus</taxon>
        <taxon>Aspergillus subgen. Circumdati</taxon>
    </lineage>
</organism>
<dbReference type="SUPFAM" id="SSF53167">
    <property type="entry name" value="Purine and uridine phosphorylases"/>
    <property type="match status" value="1"/>
</dbReference>
<feature type="compositionally biased region" description="Low complexity" evidence="2">
    <location>
        <begin position="324"/>
        <end position="333"/>
    </location>
</feature>
<feature type="region of interest" description="Disordered" evidence="2">
    <location>
        <begin position="311"/>
        <end position="333"/>
    </location>
</feature>
<feature type="compositionally biased region" description="Basic and acidic residues" evidence="2">
    <location>
        <begin position="1561"/>
        <end position="1572"/>
    </location>
</feature>
<feature type="region of interest" description="Disordered" evidence="2">
    <location>
        <begin position="1627"/>
        <end position="1678"/>
    </location>
</feature>
<dbReference type="PANTHER" id="PTHR46082">
    <property type="entry name" value="ATP/GTP-BINDING PROTEIN-RELATED"/>
    <property type="match status" value="1"/>
</dbReference>
<dbReference type="Proteomes" id="UP001194746">
    <property type="component" value="Unassembled WGS sequence"/>
</dbReference>
<evidence type="ECO:0000256" key="1">
    <source>
        <dbReference type="ARBA" id="ARBA00022737"/>
    </source>
</evidence>